<evidence type="ECO:0000313" key="1">
    <source>
        <dbReference type="EMBL" id="GFQ75857.1"/>
    </source>
</evidence>
<accession>A0A8X6HJX8</accession>
<dbReference type="OrthoDB" id="6437147at2759"/>
<gene>
    <name evidence="1" type="ORF">TNCT_588181</name>
</gene>
<protein>
    <submittedName>
        <fullName evidence="1">Uncharacterized protein</fullName>
    </submittedName>
</protein>
<sequence length="110" mass="12247">MSAHSNASRLMKLLDDFLVYNHMWMIFLSVRRTSETSLSNFFNMASYLNQISDFAGRGPANSIMETLNKLGINSRYMVGQGYDGAAAMSGSLQGAQQHISSVHDNDMVFK</sequence>
<keyword evidence="2" id="KW-1185">Reference proteome</keyword>
<dbReference type="Proteomes" id="UP000887116">
    <property type="component" value="Unassembled WGS sequence"/>
</dbReference>
<evidence type="ECO:0000313" key="2">
    <source>
        <dbReference type="Proteomes" id="UP000887116"/>
    </source>
</evidence>
<name>A0A8X6HJX8_TRICU</name>
<dbReference type="AlphaFoldDB" id="A0A8X6HJX8"/>
<comment type="caution">
    <text evidence="1">The sequence shown here is derived from an EMBL/GenBank/DDBJ whole genome shotgun (WGS) entry which is preliminary data.</text>
</comment>
<organism evidence="1 2">
    <name type="scientific">Trichonephila clavata</name>
    <name type="common">Joro spider</name>
    <name type="synonym">Nephila clavata</name>
    <dbReference type="NCBI Taxonomy" id="2740835"/>
    <lineage>
        <taxon>Eukaryota</taxon>
        <taxon>Metazoa</taxon>
        <taxon>Ecdysozoa</taxon>
        <taxon>Arthropoda</taxon>
        <taxon>Chelicerata</taxon>
        <taxon>Arachnida</taxon>
        <taxon>Araneae</taxon>
        <taxon>Araneomorphae</taxon>
        <taxon>Entelegynae</taxon>
        <taxon>Araneoidea</taxon>
        <taxon>Nephilidae</taxon>
        <taxon>Trichonephila</taxon>
    </lineage>
</organism>
<proteinExistence type="predicted"/>
<reference evidence="1" key="1">
    <citation type="submission" date="2020-07" db="EMBL/GenBank/DDBJ databases">
        <title>Multicomponent nature underlies the extraordinary mechanical properties of spider dragline silk.</title>
        <authorList>
            <person name="Kono N."/>
            <person name="Nakamura H."/>
            <person name="Mori M."/>
            <person name="Yoshida Y."/>
            <person name="Ohtoshi R."/>
            <person name="Malay A.D."/>
            <person name="Moran D.A.P."/>
            <person name="Tomita M."/>
            <person name="Numata K."/>
            <person name="Arakawa K."/>
        </authorList>
    </citation>
    <scope>NUCLEOTIDE SEQUENCE</scope>
</reference>
<dbReference type="EMBL" id="BMAO01021597">
    <property type="protein sequence ID" value="GFQ75857.1"/>
    <property type="molecule type" value="Genomic_DNA"/>
</dbReference>